<keyword evidence="1" id="KW-0813">Transport</keyword>
<dbReference type="EMBL" id="BK014992">
    <property type="protein sequence ID" value="DAD86020.1"/>
    <property type="molecule type" value="Genomic_DNA"/>
</dbReference>
<keyword evidence="1" id="KW-0547">Nucleotide-binding</keyword>
<evidence type="ECO:0000313" key="1">
    <source>
        <dbReference type="EMBL" id="DAD86020.1"/>
    </source>
</evidence>
<dbReference type="GO" id="GO:0005524">
    <property type="term" value="F:ATP binding"/>
    <property type="evidence" value="ECO:0007669"/>
    <property type="project" value="UniProtKB-KW"/>
</dbReference>
<accession>A0A8S5MUZ0</accession>
<proteinExistence type="predicted"/>
<organism evidence="1">
    <name type="scientific">Myoviridae sp. ctv1i11</name>
    <dbReference type="NCBI Taxonomy" id="2826709"/>
    <lineage>
        <taxon>Viruses</taxon>
        <taxon>Duplodnaviria</taxon>
        <taxon>Heunggongvirae</taxon>
        <taxon>Uroviricota</taxon>
        <taxon>Caudoviricetes</taxon>
    </lineage>
</organism>
<protein>
    <submittedName>
        <fullName evidence="1">ATP-binding sugar transporter</fullName>
    </submittedName>
</protein>
<name>A0A8S5MUZ0_9CAUD</name>
<sequence length="99" mass="11207">MYTYDENVLLGAFGEKITYEGKTIKASVEIGEYDGKGSGFVTGLADKAKIWVRVKDIPLPKTKDEIYIHGKKWYVDHISDSDDKMHCLEIVANVRTVRP</sequence>
<reference evidence="1" key="1">
    <citation type="journal article" date="2021" name="Proc. Natl. Acad. Sci. U.S.A.">
        <title>A Catalog of Tens of Thousands of Viruses from Human Metagenomes Reveals Hidden Associations with Chronic Diseases.</title>
        <authorList>
            <person name="Tisza M.J."/>
            <person name="Buck C.B."/>
        </authorList>
    </citation>
    <scope>NUCLEOTIDE SEQUENCE</scope>
    <source>
        <strain evidence="1">Ctv1i11</strain>
    </source>
</reference>
<keyword evidence="1" id="KW-0762">Sugar transport</keyword>
<keyword evidence="1" id="KW-0067">ATP-binding</keyword>